<dbReference type="InterPro" id="IPR001087">
    <property type="entry name" value="GDSL"/>
</dbReference>
<evidence type="ECO:0000313" key="3">
    <source>
        <dbReference type="EMBL" id="PHH70103.1"/>
    </source>
</evidence>
<dbReference type="PANTHER" id="PTHR45648">
    <property type="entry name" value="GDSL LIPASE/ACYLHYDROLASE FAMILY PROTEIN (AFU_ORTHOLOGUE AFUA_4G14700)"/>
    <property type="match status" value="1"/>
</dbReference>
<keyword evidence="2" id="KW-0472">Membrane</keyword>
<evidence type="ECO:0000313" key="4">
    <source>
        <dbReference type="Proteomes" id="UP000226431"/>
    </source>
</evidence>
<dbReference type="AlphaFoldDB" id="A0A2C5YR52"/>
<dbReference type="GO" id="GO:0016788">
    <property type="term" value="F:hydrolase activity, acting on ester bonds"/>
    <property type="evidence" value="ECO:0007669"/>
    <property type="project" value="InterPro"/>
</dbReference>
<gene>
    <name evidence="3" type="ORF">CDD80_6227</name>
</gene>
<reference evidence="3 4" key="1">
    <citation type="submission" date="2017-06" db="EMBL/GenBank/DDBJ databases">
        <title>Ant-infecting Ophiocordyceps genomes reveal a high diversity of potential behavioral manipulation genes and a possible major role for enterotoxins.</title>
        <authorList>
            <person name="De Bekker C."/>
            <person name="Evans H.C."/>
            <person name="Brachmann A."/>
            <person name="Hughes D.P."/>
        </authorList>
    </citation>
    <scope>NUCLEOTIDE SEQUENCE [LARGE SCALE GENOMIC DNA]</scope>
    <source>
        <strain evidence="3 4">Map16</strain>
    </source>
</reference>
<dbReference type="Gene3D" id="3.40.50.1110">
    <property type="entry name" value="SGNH hydrolase"/>
    <property type="match status" value="1"/>
</dbReference>
<feature type="transmembrane region" description="Helical" evidence="2">
    <location>
        <begin position="48"/>
        <end position="71"/>
    </location>
</feature>
<evidence type="ECO:0000256" key="1">
    <source>
        <dbReference type="ARBA" id="ARBA00022801"/>
    </source>
</evidence>
<keyword evidence="2" id="KW-0812">Transmembrane</keyword>
<protein>
    <submittedName>
        <fullName evidence="3">Uncharacterized protein</fullName>
    </submittedName>
</protein>
<dbReference type="PANTHER" id="PTHR45648:SF22">
    <property type="entry name" value="GDSL LIPASE_ACYLHYDROLASE FAMILY PROTEIN (AFU_ORTHOLOGUE AFUA_4G14700)"/>
    <property type="match status" value="1"/>
</dbReference>
<feature type="transmembrane region" description="Helical" evidence="2">
    <location>
        <begin position="12"/>
        <end position="36"/>
    </location>
</feature>
<dbReference type="Proteomes" id="UP000226431">
    <property type="component" value="Unassembled WGS sequence"/>
</dbReference>
<comment type="caution">
    <text evidence="3">The sequence shown here is derived from an EMBL/GenBank/DDBJ whole genome shotgun (WGS) entry which is preliminary data.</text>
</comment>
<name>A0A2C5YR52_9HYPO</name>
<dbReference type="CDD" id="cd01846">
    <property type="entry name" value="fatty_acyltransferase_like"/>
    <property type="match status" value="1"/>
</dbReference>
<dbReference type="OrthoDB" id="3945378at2759"/>
<dbReference type="SUPFAM" id="SSF52266">
    <property type="entry name" value="SGNH hydrolase"/>
    <property type="match status" value="1"/>
</dbReference>
<sequence length="643" mass="69980">MPTCPVQGNADLYGLGIRIGLYIQMITVQLSGVLSASFRVEDHIGQGTIIFVASTVIILVRLINASISSATSADDDAALDAVEVFPVLTLLLVQTGVCRVSSRNRLAMLVWVAELVGLAALYNYFWWRGMDMLPRSCPDDKAFFFARVSIWGWYRSLNKALGVFAAIGVAFTVVSFCGSVIYELVRCVLYLVARQADNSSTSGSSVGANDGSRVKQKPSPAIGSIDLLANVGAIVYVEVSLRWNSITGVHSLDSPGQFMPLVIALGQFLSVFYSAAKQLLVMNANEDLAGEEEDDAAECHHAMFHAEQYPVAANRSGDRWQARLPDVSRTTTLCLALLLQLSRGFNLVTFGDSYTDEGRLRYMLKHGREPPPGLILSPSSQTASGGFNWPRVVAQRTGASSYNFAVSGAMCSNDLVPDRKLDATGAPFPSVSGYEMDAFEAAAAMGRIGRPQETVYALWIGTNDLGERGLLSGRQRPNATVEDVVDCMWGVINRLYDAGGRRFVIFNMIPLEKAPLYGGPGSKAAENRNKLRKYTSSVNALLGEDAPQLLRWRWSGATLSLLDVHSIVTDVIAKPSCYLDAPANSAIPFHNCEPPCFDSPGKLSSYLWYDSLHPSARIEEVFGQEFIKLLQQGNTKFGKTFQG</sequence>
<dbReference type="InterPro" id="IPR051058">
    <property type="entry name" value="GDSL_Est/Lipase"/>
</dbReference>
<accession>A0A2C5YR52</accession>
<keyword evidence="4" id="KW-1185">Reference proteome</keyword>
<dbReference type="InterPro" id="IPR036514">
    <property type="entry name" value="SGNH_hydro_sf"/>
</dbReference>
<dbReference type="Pfam" id="PF00657">
    <property type="entry name" value="Lipase_GDSL"/>
    <property type="match status" value="1"/>
</dbReference>
<keyword evidence="2" id="KW-1133">Transmembrane helix</keyword>
<evidence type="ECO:0000256" key="2">
    <source>
        <dbReference type="SAM" id="Phobius"/>
    </source>
</evidence>
<dbReference type="STRING" id="2004952.A0A2C5YR52"/>
<keyword evidence="1" id="KW-0378">Hydrolase</keyword>
<feature type="transmembrane region" description="Helical" evidence="2">
    <location>
        <begin position="106"/>
        <end position="125"/>
    </location>
</feature>
<feature type="transmembrane region" description="Helical" evidence="2">
    <location>
        <begin position="161"/>
        <end position="185"/>
    </location>
</feature>
<organism evidence="3 4">
    <name type="scientific">Ophiocordyceps camponoti-rufipedis</name>
    <dbReference type="NCBI Taxonomy" id="2004952"/>
    <lineage>
        <taxon>Eukaryota</taxon>
        <taxon>Fungi</taxon>
        <taxon>Dikarya</taxon>
        <taxon>Ascomycota</taxon>
        <taxon>Pezizomycotina</taxon>
        <taxon>Sordariomycetes</taxon>
        <taxon>Hypocreomycetidae</taxon>
        <taxon>Hypocreales</taxon>
        <taxon>Ophiocordycipitaceae</taxon>
        <taxon>Ophiocordyceps</taxon>
    </lineage>
</organism>
<dbReference type="EMBL" id="NJES01000668">
    <property type="protein sequence ID" value="PHH70103.1"/>
    <property type="molecule type" value="Genomic_DNA"/>
</dbReference>
<proteinExistence type="predicted"/>